<proteinExistence type="predicted"/>
<protein>
    <submittedName>
        <fullName evidence="1">Uncharacterized protein</fullName>
    </submittedName>
</protein>
<reference evidence="1" key="1">
    <citation type="journal article" date="2018" name="Nat. Plants">
        <title>Whole-genome landscape of Medicago truncatula symbiotic genes.</title>
        <authorList>
            <person name="Pecrix Y."/>
            <person name="Gamas P."/>
            <person name="Carrere S."/>
        </authorList>
    </citation>
    <scope>NUCLEOTIDE SEQUENCE</scope>
    <source>
        <tissue evidence="1">Leaves</tissue>
    </source>
</reference>
<name>A0A396H736_MEDTR</name>
<dbReference type="AlphaFoldDB" id="A0A396H736"/>
<organism evidence="1">
    <name type="scientific">Medicago truncatula</name>
    <name type="common">Barrel medic</name>
    <name type="synonym">Medicago tribuloides</name>
    <dbReference type="NCBI Taxonomy" id="3880"/>
    <lineage>
        <taxon>Eukaryota</taxon>
        <taxon>Viridiplantae</taxon>
        <taxon>Streptophyta</taxon>
        <taxon>Embryophyta</taxon>
        <taxon>Tracheophyta</taxon>
        <taxon>Spermatophyta</taxon>
        <taxon>Magnoliopsida</taxon>
        <taxon>eudicotyledons</taxon>
        <taxon>Gunneridae</taxon>
        <taxon>Pentapetalae</taxon>
        <taxon>rosids</taxon>
        <taxon>fabids</taxon>
        <taxon>Fabales</taxon>
        <taxon>Fabaceae</taxon>
        <taxon>Papilionoideae</taxon>
        <taxon>50 kb inversion clade</taxon>
        <taxon>NPAAA clade</taxon>
        <taxon>Hologalegina</taxon>
        <taxon>IRL clade</taxon>
        <taxon>Trifolieae</taxon>
        <taxon>Medicago</taxon>
    </lineage>
</organism>
<evidence type="ECO:0000313" key="1">
    <source>
        <dbReference type="EMBL" id="RHN49060.1"/>
    </source>
</evidence>
<accession>A0A396H736</accession>
<dbReference type="EMBL" id="PSQE01000007">
    <property type="protein sequence ID" value="RHN49060.1"/>
    <property type="molecule type" value="Genomic_DNA"/>
</dbReference>
<comment type="caution">
    <text evidence="1">The sequence shown here is derived from an EMBL/GenBank/DDBJ whole genome shotgun (WGS) entry which is preliminary data.</text>
</comment>
<gene>
    <name evidence="1" type="ORF">MtrunA17_Chr7g0270431</name>
</gene>
<dbReference type="Gramene" id="rna43847">
    <property type="protein sequence ID" value="RHN49060.1"/>
    <property type="gene ID" value="gene43847"/>
</dbReference>
<dbReference type="Proteomes" id="UP000265566">
    <property type="component" value="Chromosome 7"/>
</dbReference>
<sequence length="70" mass="8687">MYLMIFMEHKRKKKYSRWNAAKMGKILMFPTTHTFPYRIQSTTLEYIQWKQNAMRMAKYLRYLTMIVTNI</sequence>